<dbReference type="GeneID" id="13389491"/>
<evidence type="ECO:0000313" key="7">
    <source>
        <dbReference type="Proteomes" id="UP000274082"/>
    </source>
</evidence>
<reference evidence="6" key="3">
    <citation type="submission" date="2011-02" db="EMBL/GenBank/DDBJ databases">
        <title>Whole genome sequencing of Leishmania donovani clinical lines reveals dynamic variation related to drug resistance.</title>
        <authorList>
            <person name="Downing T."/>
            <person name="Imamura H."/>
            <person name="Sanders M."/>
            <person name="Decuypere S."/>
            <person name="Hertz-Fowler C."/>
            <person name="Clark T.G."/>
            <person name="Rijal S."/>
            <person name="Sundar S."/>
            <person name="Quail M.A."/>
            <person name="De Doncker S."/>
            <person name="Maes I."/>
            <person name="Vanaerschot M."/>
            <person name="Stark O."/>
            <person name="Schonian G."/>
            <person name="Dujardin J.C."/>
            <person name="Berriman M."/>
        </authorList>
    </citation>
    <scope>NUCLEOTIDE SEQUENCE [LARGE SCALE GENOMIC DNA]</scope>
    <source>
        <strain evidence="6">BPK282A1</strain>
    </source>
</reference>
<dbReference type="RefSeq" id="XP_003858979.1">
    <property type="nucleotide sequence ID" value="XM_003858931.1"/>
</dbReference>
<accession>E9BAI9</accession>
<name>A0A3S7WRF3_LEIDO</name>
<dbReference type="Proteomes" id="UP000318447">
    <property type="component" value="Unassembled WGS sequence"/>
</dbReference>
<dbReference type="Proteomes" id="UP000008980">
    <property type="component" value="Chromosome 11"/>
</dbReference>
<dbReference type="VEuPathDB" id="TriTrypDB:LDHU3_11.0020"/>
<reference evidence="4 6" key="1">
    <citation type="journal article" date="2011" name="Genome Res.">
        <title>Whole genome sequencing of multiple Leishmania donovani clinical isolates provides insights into population structure and mechanisms of drug resistance.</title>
        <authorList>
            <person name="Downing T."/>
            <person name="Imamura H."/>
            <person name="Decuypere S."/>
            <person name="Clark T.G."/>
            <person name="Coombs G.H."/>
            <person name="Cotton J.A."/>
            <person name="Hilley J.D."/>
            <person name="de Doncker S."/>
            <person name="Maes I."/>
            <person name="Mottram J.C."/>
            <person name="Quail M.A."/>
            <person name="Rijal S."/>
            <person name="Sanders M."/>
            <person name="Schonian G."/>
            <person name="Stark O."/>
            <person name="Sundar S."/>
            <person name="Vanaerschot M."/>
            <person name="Hertz-Fowler C."/>
            <person name="Dujardin J.C."/>
            <person name="Berriman M."/>
        </authorList>
    </citation>
    <scope>NUCLEOTIDE SEQUENCE [LARGE SCALE GENOMIC DNA]</scope>
    <source>
        <strain evidence="4 6">BPK282A1</strain>
    </source>
</reference>
<sequence>MEGRLKECNVMDASAAAPEQSGRRTSELPCENRDLSEKLRSCEKENANLIARNRELRKEVVVLQAENEALRRQKRMDEDTLEHLRELLRESERKERHLLVTVAARELEAGPPLHESEFEEIIRSSQQQLTAFYEEKMCAMQAEMDRFYAHASACIQEKDAIIAALKEEEM</sequence>
<reference evidence="3 7" key="4">
    <citation type="journal article" date="2018" name="Sci. Rep.">
        <title>A complete Leishmania donovani reference genome identifies novel genetic variations associated with virulence.</title>
        <authorList>
            <person name="Lypaczewski P."/>
            <person name="Hoshizaki J."/>
            <person name="Zhang W.-W."/>
            <person name="McCall L.-I."/>
            <person name="Torcivia-Rodriguez J."/>
            <person name="Simonyan V."/>
            <person name="Kaur A."/>
            <person name="Dewar K."/>
            <person name="Matlashewski G."/>
        </authorList>
    </citation>
    <scope>NUCLEOTIDE SEQUENCE [LARGE SCALE GENOMIC DNA]</scope>
    <source>
        <strain evidence="3 7">LdCL</strain>
    </source>
</reference>
<dbReference type="OrthoDB" id="265801at2759"/>
<reference evidence="8" key="6">
    <citation type="submission" date="2019-02" db="EMBL/GenBank/DDBJ databases">
        <title>FDA dAtabase for Regulatory Grade micrObial Sequences (FDA-ARGOS): Supporting development and validation of Infectious Disease Dx tests.</title>
        <authorList>
            <person name="Duncan R."/>
            <person name="Fisher C."/>
            <person name="Tallon L."/>
            <person name="Sadzewicz L."/>
            <person name="Sengamalay N."/>
            <person name="Ott S."/>
            <person name="Godinez A."/>
            <person name="Nagaraj S."/>
            <person name="Vavikolanu K."/>
            <person name="Nadendla S."/>
            <person name="Aluvathingal J."/>
            <person name="Sichtig H."/>
        </authorList>
    </citation>
    <scope>NUCLEOTIDE SEQUENCE [LARGE SCALE GENOMIC DNA]</scope>
    <source>
        <strain evidence="8">FDAARGOS_361</strain>
    </source>
</reference>
<keyword evidence="1" id="KW-0175">Coiled coil</keyword>
<dbReference type="VEuPathDB" id="TriTrypDB:LdCL_110005000"/>
<protein>
    <submittedName>
        <fullName evidence="3">Uncharacterized protein</fullName>
    </submittedName>
</protein>
<feature type="region of interest" description="Disordered" evidence="2">
    <location>
        <begin position="1"/>
        <end position="30"/>
    </location>
</feature>
<evidence type="ECO:0000256" key="2">
    <source>
        <dbReference type="SAM" id="MobiDB-lite"/>
    </source>
</evidence>
<proteinExistence type="predicted"/>
<evidence type="ECO:0000313" key="5">
    <source>
        <dbReference type="EMBL" id="TPP53086.1"/>
    </source>
</evidence>
<accession>A0A3S7WRF3</accession>
<feature type="coiled-coil region" evidence="1">
    <location>
        <begin position="32"/>
        <end position="94"/>
    </location>
</feature>
<dbReference type="EMBL" id="RHLC01000035">
    <property type="protein sequence ID" value="TPP53086.1"/>
    <property type="molecule type" value="Genomic_DNA"/>
</dbReference>
<organism evidence="3 7">
    <name type="scientific">Leishmania donovani</name>
    <dbReference type="NCBI Taxonomy" id="5661"/>
    <lineage>
        <taxon>Eukaryota</taxon>
        <taxon>Discoba</taxon>
        <taxon>Euglenozoa</taxon>
        <taxon>Kinetoplastea</taxon>
        <taxon>Metakinetoplastina</taxon>
        <taxon>Trypanosomatida</taxon>
        <taxon>Trypanosomatidae</taxon>
        <taxon>Leishmaniinae</taxon>
        <taxon>Leishmania</taxon>
    </lineage>
</organism>
<reference evidence="4" key="2">
    <citation type="submission" date="2011-01" db="EMBL/GenBank/DDBJ databases">
        <authorList>
            <person name="Zhao B.P."/>
            <person name="Ren Z.A."/>
            <person name="Li C.D."/>
        </authorList>
    </citation>
    <scope>NUCLEOTIDE SEQUENCE</scope>
    <source>
        <strain evidence="4">BPK282A1</strain>
    </source>
</reference>
<evidence type="ECO:0000313" key="8">
    <source>
        <dbReference type="Proteomes" id="UP000318447"/>
    </source>
</evidence>
<dbReference type="OMA" id="CAMQAEM"/>
<evidence type="ECO:0000313" key="4">
    <source>
        <dbReference type="EMBL" id="CBZ32264.1"/>
    </source>
</evidence>
<evidence type="ECO:0000313" key="6">
    <source>
        <dbReference type="Proteomes" id="UP000008980"/>
    </source>
</evidence>
<keyword evidence="7" id="KW-1185">Reference proteome</keyword>
<dbReference type="EMBL" id="CP029510">
    <property type="protein sequence ID" value="AYU76770.1"/>
    <property type="molecule type" value="Genomic_DNA"/>
</dbReference>
<dbReference type="Proteomes" id="UP000274082">
    <property type="component" value="Chromosome 11"/>
</dbReference>
<reference evidence="5" key="5">
    <citation type="submission" date="2019-02" db="EMBL/GenBank/DDBJ databases">
        <title>FDA dAtabase for Regulatory Grade micrObial Sequences (FDA-ARGOS): Supporting development and validation of Infectious Disease Dx tests.</title>
        <authorList>
            <person name="Duncan R."/>
            <person name="Fisher C."/>
            <person name="Tallon L.J."/>
            <person name="Sadzewicz L."/>
            <person name="Sengamalay N."/>
            <person name="Ott S."/>
            <person name="Godinez A."/>
            <person name="Nagaraj S."/>
            <person name="Nadendla S."/>
            <person name="Sichtig H."/>
        </authorList>
    </citation>
    <scope>NUCLEOTIDE SEQUENCE</scope>
    <source>
        <strain evidence="5">FDAARGOS_361</strain>
    </source>
</reference>
<evidence type="ECO:0000313" key="3">
    <source>
        <dbReference type="EMBL" id="AYU76770.1"/>
    </source>
</evidence>
<evidence type="ECO:0000256" key="1">
    <source>
        <dbReference type="SAM" id="Coils"/>
    </source>
</evidence>
<dbReference type="EMBL" id="FR799598">
    <property type="protein sequence ID" value="CBZ32264.1"/>
    <property type="molecule type" value="Genomic_DNA"/>
</dbReference>
<dbReference type="KEGG" id="ldo:LDBPK_110010"/>
<feature type="compositionally biased region" description="Basic and acidic residues" evidence="2">
    <location>
        <begin position="21"/>
        <end position="30"/>
    </location>
</feature>
<dbReference type="VEuPathDB" id="TriTrypDB:LdBPK_110010.1"/>
<dbReference type="AlphaFoldDB" id="A0A3S7WRF3"/>
<gene>
    <name evidence="5" type="ORF">CGC21_1190</name>
    <name evidence="4" type="ORF">LDBPK_110010</name>
    <name evidence="3" type="ORF">LdCL_110005000</name>
</gene>